<evidence type="ECO:0000256" key="1">
    <source>
        <dbReference type="SAM" id="MobiDB-lite"/>
    </source>
</evidence>
<feature type="compositionally biased region" description="Polar residues" evidence="1">
    <location>
        <begin position="398"/>
        <end position="408"/>
    </location>
</feature>
<organism evidence="2 3">
    <name type="scientific">Marasmius tenuissimus</name>
    <dbReference type="NCBI Taxonomy" id="585030"/>
    <lineage>
        <taxon>Eukaryota</taxon>
        <taxon>Fungi</taxon>
        <taxon>Dikarya</taxon>
        <taxon>Basidiomycota</taxon>
        <taxon>Agaricomycotina</taxon>
        <taxon>Agaricomycetes</taxon>
        <taxon>Agaricomycetidae</taxon>
        <taxon>Agaricales</taxon>
        <taxon>Marasmiineae</taxon>
        <taxon>Marasmiaceae</taxon>
        <taxon>Marasmius</taxon>
    </lineage>
</organism>
<dbReference type="Proteomes" id="UP001437256">
    <property type="component" value="Unassembled WGS sequence"/>
</dbReference>
<evidence type="ECO:0000313" key="3">
    <source>
        <dbReference type="Proteomes" id="UP001437256"/>
    </source>
</evidence>
<gene>
    <name evidence="2" type="ORF">AAF712_004270</name>
</gene>
<proteinExistence type="predicted"/>
<dbReference type="Gene3D" id="3.80.10.10">
    <property type="entry name" value="Ribonuclease Inhibitor"/>
    <property type="match status" value="1"/>
</dbReference>
<keyword evidence="3" id="KW-1185">Reference proteome</keyword>
<name>A0ABR3A4X5_9AGAR</name>
<evidence type="ECO:0008006" key="4">
    <source>
        <dbReference type="Google" id="ProtNLM"/>
    </source>
</evidence>
<evidence type="ECO:0000313" key="2">
    <source>
        <dbReference type="EMBL" id="KAL0068555.1"/>
    </source>
</evidence>
<sequence>MPTTIGSLPNEVLGNIFTFCATYCADAPLILPAVSRSFYLVAHGTPRAWSKLRLGPRKGDKTSEQYLVRKAELWFARAGHCSLDLFVDLTMVDAEENTRFLTLTGLLSSHRPRIQTLNVQSNTELKGYEFLDAVYHNHSSTSSSLQSLRIRITSDIPDTVPATWSPVFNSFDMFPALQSLKLTNHILPASPISNLSHLRTLTIFRPLRAHPLPAVKITTLLESAPMLERLEIDSRVGVDRARHPIELNSLRELVLRTNNLPFVLSLINPGAELDELRLTDLDGRRRDAAVELGIALEAKDSGVFTNLGLVEVSAVSFPSNDATEAVWSEIVGRMSDPRGFRITNSFGGDVETLALRLMEEAEDLAIRRPDTRRKRHSPDRSKEVERSFISGRDDREAQASTMSMSTQRPGGFGFGSSFHLAIQDFTAPKVEWTPALNDVDSAW</sequence>
<feature type="region of interest" description="Disordered" evidence="1">
    <location>
        <begin position="368"/>
        <end position="408"/>
    </location>
</feature>
<dbReference type="SUPFAM" id="SSF52047">
    <property type="entry name" value="RNI-like"/>
    <property type="match status" value="1"/>
</dbReference>
<feature type="compositionally biased region" description="Basic and acidic residues" evidence="1">
    <location>
        <begin position="378"/>
        <end position="397"/>
    </location>
</feature>
<dbReference type="EMBL" id="JBBXMP010000017">
    <property type="protein sequence ID" value="KAL0068555.1"/>
    <property type="molecule type" value="Genomic_DNA"/>
</dbReference>
<protein>
    <recommendedName>
        <fullName evidence="4">F-box domain-containing protein</fullName>
    </recommendedName>
</protein>
<comment type="caution">
    <text evidence="2">The sequence shown here is derived from an EMBL/GenBank/DDBJ whole genome shotgun (WGS) entry which is preliminary data.</text>
</comment>
<dbReference type="InterPro" id="IPR032675">
    <property type="entry name" value="LRR_dom_sf"/>
</dbReference>
<accession>A0ABR3A4X5</accession>
<reference evidence="2 3" key="1">
    <citation type="submission" date="2024-05" db="EMBL/GenBank/DDBJ databases">
        <title>A draft genome resource for the thread blight pathogen Marasmius tenuissimus strain MS-2.</title>
        <authorList>
            <person name="Yulfo-Soto G.E."/>
            <person name="Baruah I.K."/>
            <person name="Amoako-Attah I."/>
            <person name="Bukari Y."/>
            <person name="Meinhardt L.W."/>
            <person name="Bailey B.A."/>
            <person name="Cohen S.P."/>
        </authorList>
    </citation>
    <scope>NUCLEOTIDE SEQUENCE [LARGE SCALE GENOMIC DNA]</scope>
    <source>
        <strain evidence="2 3">MS-2</strain>
    </source>
</reference>